<dbReference type="EMBL" id="QPKB01000011">
    <property type="protein sequence ID" value="RWR94697.1"/>
    <property type="molecule type" value="Genomic_DNA"/>
</dbReference>
<accession>A0A443PV92</accession>
<dbReference type="InterPro" id="IPR011009">
    <property type="entry name" value="Kinase-like_dom_sf"/>
</dbReference>
<evidence type="ECO:0000256" key="8">
    <source>
        <dbReference type="SAM" id="MobiDB-lite"/>
    </source>
</evidence>
<dbReference type="InterPro" id="IPR056981">
    <property type="entry name" value="HEAT_ULK4_RUNKEL"/>
</dbReference>
<proteinExistence type="inferred from homology"/>
<dbReference type="InterPro" id="IPR056980">
    <property type="entry name" value="ARM_RUK"/>
</dbReference>
<comment type="similarity">
    <text evidence="1">Belongs to the protein kinase superfamily. CAMK Ser/Thr protein kinase family. SNF1 subfamily.</text>
</comment>
<dbReference type="InterPro" id="IPR011989">
    <property type="entry name" value="ARM-like"/>
</dbReference>
<dbReference type="InterPro" id="IPR008271">
    <property type="entry name" value="Ser/Thr_kinase_AS"/>
</dbReference>
<evidence type="ECO:0000256" key="4">
    <source>
        <dbReference type="ARBA" id="ARBA00022777"/>
    </source>
</evidence>
<dbReference type="PANTHER" id="PTHR46562:SF1">
    <property type="entry name" value="SERINE_THREONINE-PROTEIN KINASE ULK4"/>
    <property type="match status" value="1"/>
</dbReference>
<evidence type="ECO:0000259" key="9">
    <source>
        <dbReference type="PROSITE" id="PS50011"/>
    </source>
</evidence>
<keyword evidence="5 7" id="KW-0067">ATP-binding</keyword>
<gene>
    <name evidence="10" type="ORF">CKAN_02400400</name>
</gene>
<dbReference type="PROSITE" id="PS00107">
    <property type="entry name" value="PROTEIN_KINASE_ATP"/>
    <property type="match status" value="1"/>
</dbReference>
<reference evidence="10 11" key="1">
    <citation type="journal article" date="2019" name="Nat. Plants">
        <title>Stout camphor tree genome fills gaps in understanding of flowering plant genome evolution.</title>
        <authorList>
            <person name="Chaw S.M."/>
            <person name="Liu Y.C."/>
            <person name="Wu Y.W."/>
            <person name="Wang H.Y."/>
            <person name="Lin C.I."/>
            <person name="Wu C.S."/>
            <person name="Ke H.M."/>
            <person name="Chang L.Y."/>
            <person name="Hsu C.Y."/>
            <person name="Yang H.T."/>
            <person name="Sudianto E."/>
            <person name="Hsu M.H."/>
            <person name="Wu K.P."/>
            <person name="Wang L.N."/>
            <person name="Leebens-Mack J.H."/>
            <person name="Tsai I.J."/>
        </authorList>
    </citation>
    <scope>NUCLEOTIDE SEQUENCE [LARGE SCALE GENOMIC DNA]</scope>
    <source>
        <strain evidence="11">cv. Chaw 1501</strain>
        <tissue evidence="10">Young leaves</tissue>
    </source>
</reference>
<dbReference type="InterPro" id="IPR000719">
    <property type="entry name" value="Prot_kinase_dom"/>
</dbReference>
<dbReference type="InterPro" id="IPR044591">
    <property type="entry name" value="RUK"/>
</dbReference>
<keyword evidence="4 10" id="KW-0418">Kinase</keyword>
<dbReference type="OrthoDB" id="24822at2759"/>
<feature type="region of interest" description="Disordered" evidence="8">
    <location>
        <begin position="481"/>
        <end position="505"/>
    </location>
</feature>
<dbReference type="Gene3D" id="1.10.510.10">
    <property type="entry name" value="Transferase(Phosphotransferase) domain 1"/>
    <property type="match status" value="1"/>
</dbReference>
<feature type="compositionally biased region" description="Basic and acidic residues" evidence="8">
    <location>
        <begin position="370"/>
        <end position="392"/>
    </location>
</feature>
<dbReference type="FunFam" id="3.30.200.20:FF:000042">
    <property type="entry name" value="Aurora kinase A"/>
    <property type="match status" value="1"/>
</dbReference>
<dbReference type="GO" id="GO:0005524">
    <property type="term" value="F:ATP binding"/>
    <property type="evidence" value="ECO:0007669"/>
    <property type="project" value="UniProtKB-UniRule"/>
</dbReference>
<comment type="caution">
    <text evidence="10">The sequence shown here is derived from an EMBL/GenBank/DDBJ whole genome shotgun (WGS) entry which is preliminary data.</text>
</comment>
<dbReference type="Gene3D" id="1.25.10.10">
    <property type="entry name" value="Leucine-rich Repeat Variant"/>
    <property type="match status" value="1"/>
</dbReference>
<keyword evidence="2" id="KW-0808">Transferase</keyword>
<name>A0A443PV92_9MAGN</name>
<dbReference type="PROSITE" id="PS50011">
    <property type="entry name" value="PROTEIN_KINASE_DOM"/>
    <property type="match status" value="1"/>
</dbReference>
<dbReference type="InterPro" id="IPR016024">
    <property type="entry name" value="ARM-type_fold"/>
</dbReference>
<feature type="binding site" evidence="7">
    <location>
        <position position="33"/>
    </location>
    <ligand>
        <name>ATP</name>
        <dbReference type="ChEBI" id="CHEBI:30616"/>
    </ligand>
</feature>
<protein>
    <submittedName>
        <fullName evidence="10">Protein kinase domain-containing protein</fullName>
    </submittedName>
</protein>
<feature type="compositionally biased region" description="Acidic residues" evidence="8">
    <location>
        <begin position="399"/>
        <end position="417"/>
    </location>
</feature>
<dbReference type="GO" id="GO:0004672">
    <property type="term" value="F:protein kinase activity"/>
    <property type="evidence" value="ECO:0007669"/>
    <property type="project" value="InterPro"/>
</dbReference>
<sequence length="1372" mass="152472">MNQYHIYEAIGHGKHSTVYKGRKKKSIEYYAIKSVDKSQKNKVLQEVRILHSLDHPNVLKFYSWYETSAHLWLVLEYCVGGDLMTLLRQDSRLPEDSIHDLARDLVRALQFLHSKGIIYCDLKPSNILLDENGCMKLCDFGLSRRLSDISKSSISMLPQAKRGTPCYMAPELFQDGGVHSYASDFWALGCVLYECYSGRPPFVGNEFTQLVKSILSDPTPPLPDNPSSPFASLINCLLIKDPAERVHWADLCQHGFWRTKFTSVPLPPEPAFSNMLQLYAKPCLSERNGDRPLQDRTPPKYREKNSNGILRQDENSFTATRGSETPIRTTPGGRKIQTKALGRVAEEKQKEAAKGVNLLRLSRIAKSNLQRENENENYRRPLPKRSENDTDVKIVNNDMELDFSETAEDDTPDESDGSDNLPHTPGEKLPTQNNDNDRKEELDNNTILSNIPPEANAAMLDDLKAIEQDSCSEHIEVAATPPSVGSQRRGQRIRTVSGSAPDSDLCKSSNNLSSVLWHSSDLSVRPVMPSRKGDKTLDALPSLPFDAFAACDLVKLSPDQLDALNSRIISILSGNSPVSEKQNTIRYLEMLSGNADAANILTSGPIMLVLVKMLRQSKASILRVQLASVIGLLIRYSTFIETDLASSGIMGALTDGLRDKQEKVRRFSMAALGELLFYISTQNEHSRDSSALESPSKENRSAPGWQVPGSLIALVSSILRKGEDDVTQLYALRTIENICSQGGDWAARFTSQDVIGNLCYIYKAVGKQESTRLTAGSCLVRLARFNPPAIQSVMEKLSFKDCTSSLVKGSPREQQISLNLLNMAMLGSHLFTNMGRLLLPLVEEKQLIPSLVSLIEQGTEVLRGKVLVFVALLCKNSRRWLPYFFCNVRLLSAVDRLAKEKDSYLKQCVEAFVQVVSSTVPGLLEAVSVDIQQMIGGKRHGHIASLAGRANPKNNAHLFPVVLNLLGSSSFKNKLVTSQVLQQLANLIKLVESPFQGRDDLQITLLRILESITEEPSFILEDPNIFIGLVLPSLAILYKGNKDGDARFLCLKIWFDVMVVFLENTSEASSPGDKERERELKVLSNTHFLPLYPIFIEDEDPIPMYAQKLLVMFIEYKYVKVSDILHLQMVSKCFEFLLGDISSANVNNVKLCLALASAPEMETKTLSHLRVVRKIGNLLEFVNTKEMEDFLEPTLGLCKAFVVHAIGSKTANSYSKEPALLGVASFDMGVSADKQHCIKDISDFSSNVGIFLELSGSHEVQITDLASDCLILLLKAAPREASMGLLTNLSKFCTALECSRRGVSTLLLLRLLHAFGYSCRQYISQAMILSISIPEVKRIEGIVSDLRTSSIRGVADAALEVFSELQRLPRCL</sequence>
<dbReference type="Pfam" id="PF23606">
    <property type="entry name" value="HEAT_ULK4"/>
    <property type="match status" value="1"/>
</dbReference>
<feature type="compositionally biased region" description="Polar residues" evidence="8">
    <location>
        <begin position="483"/>
        <end position="505"/>
    </location>
</feature>
<dbReference type="InterPro" id="IPR017441">
    <property type="entry name" value="Protein_kinase_ATP_BS"/>
</dbReference>
<evidence type="ECO:0000256" key="1">
    <source>
        <dbReference type="ARBA" id="ARBA00006234"/>
    </source>
</evidence>
<evidence type="ECO:0000313" key="10">
    <source>
        <dbReference type="EMBL" id="RWR94697.1"/>
    </source>
</evidence>
<dbReference type="PROSITE" id="PS00108">
    <property type="entry name" value="PROTEIN_KINASE_ST"/>
    <property type="match status" value="1"/>
</dbReference>
<dbReference type="GO" id="GO:0000914">
    <property type="term" value="P:phragmoplast assembly"/>
    <property type="evidence" value="ECO:0007669"/>
    <property type="project" value="InterPro"/>
</dbReference>
<organism evidence="10 11">
    <name type="scientific">Cinnamomum micranthum f. kanehirae</name>
    <dbReference type="NCBI Taxonomy" id="337451"/>
    <lineage>
        <taxon>Eukaryota</taxon>
        <taxon>Viridiplantae</taxon>
        <taxon>Streptophyta</taxon>
        <taxon>Embryophyta</taxon>
        <taxon>Tracheophyta</taxon>
        <taxon>Spermatophyta</taxon>
        <taxon>Magnoliopsida</taxon>
        <taxon>Magnoliidae</taxon>
        <taxon>Laurales</taxon>
        <taxon>Lauraceae</taxon>
        <taxon>Cinnamomum</taxon>
    </lineage>
</organism>
<feature type="region of interest" description="Disordered" evidence="8">
    <location>
        <begin position="370"/>
        <end position="440"/>
    </location>
</feature>
<dbReference type="FunFam" id="1.10.510.10:FF:000571">
    <property type="entry name" value="Maternal embryonic leucine zipper kinase"/>
    <property type="match status" value="1"/>
</dbReference>
<dbReference type="CDD" id="cd14010">
    <property type="entry name" value="STKc_ULK4"/>
    <property type="match status" value="1"/>
</dbReference>
<dbReference type="GO" id="GO:0008017">
    <property type="term" value="F:microtubule binding"/>
    <property type="evidence" value="ECO:0007669"/>
    <property type="project" value="InterPro"/>
</dbReference>
<evidence type="ECO:0000313" key="11">
    <source>
        <dbReference type="Proteomes" id="UP000283530"/>
    </source>
</evidence>
<comment type="function">
    <text evidence="6">CIPK serine-threonine protein kinases interact with CBL proteins. Binding of a CBL protein to the regulatory NAF domain of CIPK protein lead to the activation of the kinase in a calcium-dependent manner.</text>
</comment>
<feature type="domain" description="Protein kinase" evidence="9">
    <location>
        <begin position="4"/>
        <end position="257"/>
    </location>
</feature>
<dbReference type="SUPFAM" id="SSF48371">
    <property type="entry name" value="ARM repeat"/>
    <property type="match status" value="1"/>
</dbReference>
<dbReference type="Proteomes" id="UP000283530">
    <property type="component" value="Unassembled WGS sequence"/>
</dbReference>
<dbReference type="STRING" id="337451.A0A443PV92"/>
<keyword evidence="11" id="KW-1185">Reference proteome</keyword>
<evidence type="ECO:0000256" key="2">
    <source>
        <dbReference type="ARBA" id="ARBA00022679"/>
    </source>
</evidence>
<feature type="region of interest" description="Disordered" evidence="8">
    <location>
        <begin position="286"/>
        <end position="333"/>
    </location>
</feature>
<evidence type="ECO:0000256" key="6">
    <source>
        <dbReference type="ARBA" id="ARBA00058225"/>
    </source>
</evidence>
<dbReference type="SUPFAM" id="SSF56112">
    <property type="entry name" value="Protein kinase-like (PK-like)"/>
    <property type="match status" value="1"/>
</dbReference>
<keyword evidence="3 7" id="KW-0547">Nucleotide-binding</keyword>
<dbReference type="Pfam" id="PF00069">
    <property type="entry name" value="Pkinase"/>
    <property type="match status" value="1"/>
</dbReference>
<feature type="compositionally biased region" description="Polar residues" evidence="8">
    <location>
        <begin position="315"/>
        <end position="328"/>
    </location>
</feature>
<dbReference type="SMART" id="SM00220">
    <property type="entry name" value="S_TKc"/>
    <property type="match status" value="1"/>
</dbReference>
<dbReference type="Pfam" id="PF24970">
    <property type="entry name" value="ARM_RUK"/>
    <property type="match status" value="1"/>
</dbReference>
<evidence type="ECO:0000256" key="7">
    <source>
        <dbReference type="PROSITE-ProRule" id="PRU10141"/>
    </source>
</evidence>
<dbReference type="PANTHER" id="PTHR46562">
    <property type="entry name" value="SERINE/THREONINE-KINASE ULK4-LIKE PROTEIN-RELATED"/>
    <property type="match status" value="1"/>
</dbReference>
<evidence type="ECO:0000256" key="5">
    <source>
        <dbReference type="ARBA" id="ARBA00022840"/>
    </source>
</evidence>
<feature type="compositionally biased region" description="Basic and acidic residues" evidence="8">
    <location>
        <begin position="287"/>
        <end position="305"/>
    </location>
</feature>
<evidence type="ECO:0000256" key="3">
    <source>
        <dbReference type="ARBA" id="ARBA00022741"/>
    </source>
</evidence>